<feature type="chain" id="PRO_5046949893" evidence="2">
    <location>
        <begin position="21"/>
        <end position="160"/>
    </location>
</feature>
<dbReference type="InterPro" id="IPR011008">
    <property type="entry name" value="Dimeric_a/b-barrel"/>
</dbReference>
<evidence type="ECO:0000256" key="1">
    <source>
        <dbReference type="ARBA" id="ARBA00007689"/>
    </source>
</evidence>
<evidence type="ECO:0000256" key="2">
    <source>
        <dbReference type="SAM" id="SignalP"/>
    </source>
</evidence>
<dbReference type="SUPFAM" id="SSF54909">
    <property type="entry name" value="Dimeric alpha+beta barrel"/>
    <property type="match status" value="1"/>
</dbReference>
<feature type="domain" description="YCII-related" evidence="3">
    <location>
        <begin position="73"/>
        <end position="151"/>
    </location>
</feature>
<proteinExistence type="inferred from homology"/>
<dbReference type="Proteomes" id="UP001595878">
    <property type="component" value="Unassembled WGS sequence"/>
</dbReference>
<accession>A0ABV9L973</accession>
<dbReference type="Pfam" id="PF03795">
    <property type="entry name" value="YCII"/>
    <property type="match status" value="1"/>
</dbReference>
<evidence type="ECO:0000313" key="4">
    <source>
        <dbReference type="EMBL" id="MFC4690462.1"/>
    </source>
</evidence>
<keyword evidence="2" id="KW-0732">Signal</keyword>
<evidence type="ECO:0000313" key="5">
    <source>
        <dbReference type="Proteomes" id="UP001595878"/>
    </source>
</evidence>
<dbReference type="InterPro" id="IPR005545">
    <property type="entry name" value="YCII"/>
</dbReference>
<sequence>MKIIFTFLVLVLLISCQSKIETKTSDAAASPSKAQQIADLKANGFEIFDYYDDDIQDTVIMQKYFLAFLNTGPNRAQSEDEAAEIQKGHRAHLGRMYELGYADISGPLEDSLGITQGITIYNVPNLATADSLVRLDPAVQSGRLVVDIKPFWAGKGYGLR</sequence>
<reference evidence="5" key="1">
    <citation type="journal article" date="2019" name="Int. J. Syst. Evol. Microbiol.">
        <title>The Global Catalogue of Microorganisms (GCM) 10K type strain sequencing project: providing services to taxonomists for standard genome sequencing and annotation.</title>
        <authorList>
            <consortium name="The Broad Institute Genomics Platform"/>
            <consortium name="The Broad Institute Genome Sequencing Center for Infectious Disease"/>
            <person name="Wu L."/>
            <person name="Ma J."/>
        </authorList>
    </citation>
    <scope>NUCLEOTIDE SEQUENCE [LARGE SCALE GENOMIC DNA]</scope>
    <source>
        <strain evidence="5">CGMCC 4.7427</strain>
    </source>
</reference>
<comment type="similarity">
    <text evidence="1">Belongs to the YciI family.</text>
</comment>
<feature type="signal peptide" evidence="2">
    <location>
        <begin position="1"/>
        <end position="20"/>
    </location>
</feature>
<name>A0ABV9L973_9FLAO</name>
<gene>
    <name evidence="4" type="ORF">ACFO5T_08480</name>
</gene>
<keyword evidence="5" id="KW-1185">Reference proteome</keyword>
<comment type="caution">
    <text evidence="4">The sequence shown here is derived from an EMBL/GenBank/DDBJ whole genome shotgun (WGS) entry which is preliminary data.</text>
</comment>
<protein>
    <submittedName>
        <fullName evidence="4">YciI family protein</fullName>
    </submittedName>
</protein>
<dbReference type="PROSITE" id="PS51257">
    <property type="entry name" value="PROKAR_LIPOPROTEIN"/>
    <property type="match status" value="1"/>
</dbReference>
<evidence type="ECO:0000259" key="3">
    <source>
        <dbReference type="Pfam" id="PF03795"/>
    </source>
</evidence>
<dbReference type="EMBL" id="JBHSHB010000014">
    <property type="protein sequence ID" value="MFC4690462.1"/>
    <property type="molecule type" value="Genomic_DNA"/>
</dbReference>
<dbReference type="RefSeq" id="WP_375253104.1">
    <property type="nucleotide sequence ID" value="NZ_JBHSHB010000014.1"/>
</dbReference>
<organism evidence="4 5">
    <name type="scientific">Dokdonia genika</name>
    <dbReference type="NCBI Taxonomy" id="308113"/>
    <lineage>
        <taxon>Bacteria</taxon>
        <taxon>Pseudomonadati</taxon>
        <taxon>Bacteroidota</taxon>
        <taxon>Flavobacteriia</taxon>
        <taxon>Flavobacteriales</taxon>
        <taxon>Flavobacteriaceae</taxon>
        <taxon>Dokdonia</taxon>
    </lineage>
</organism>